<evidence type="ECO:0000313" key="3">
    <source>
        <dbReference type="Proteomes" id="UP000507222"/>
    </source>
</evidence>
<name>A0A6J5TK82_PRUAR</name>
<sequence length="247" mass="26102">MAAVIHNNSAMMEGETVGGVAADEESQLLPDLNVGLVRGEAREKEKFIGAINTGLVFSTVADGNADLMQSPINSAVHASLTQDFHDATPLADHCSSGRIGPNQCCDSKENSVGADGVTYDQHGPNVAGEQHGGFTRDMSPEDPFGLSPIIRRITKEAKLKTKRAHAGRSISKAHSNMQNISRAHSNTQDHHESRIIGTLNNNGKRCANLTDSTANTQGQKRRCLPSVSSSSSLRSAGAGAAQPRQAP</sequence>
<dbReference type="EMBL" id="CAEKDK010000001">
    <property type="protein sequence ID" value="CAB4263647.1"/>
    <property type="molecule type" value="Genomic_DNA"/>
</dbReference>
<organism evidence="2 3">
    <name type="scientific">Prunus armeniaca</name>
    <name type="common">Apricot</name>
    <name type="synonym">Armeniaca vulgaris</name>
    <dbReference type="NCBI Taxonomy" id="36596"/>
    <lineage>
        <taxon>Eukaryota</taxon>
        <taxon>Viridiplantae</taxon>
        <taxon>Streptophyta</taxon>
        <taxon>Embryophyta</taxon>
        <taxon>Tracheophyta</taxon>
        <taxon>Spermatophyta</taxon>
        <taxon>Magnoliopsida</taxon>
        <taxon>eudicotyledons</taxon>
        <taxon>Gunneridae</taxon>
        <taxon>Pentapetalae</taxon>
        <taxon>rosids</taxon>
        <taxon>fabids</taxon>
        <taxon>Rosales</taxon>
        <taxon>Rosaceae</taxon>
        <taxon>Amygdaloideae</taxon>
        <taxon>Amygdaleae</taxon>
        <taxon>Prunus</taxon>
    </lineage>
</organism>
<gene>
    <name evidence="2" type="ORF">CURHAP_LOCUS4239</name>
</gene>
<evidence type="ECO:0000313" key="2">
    <source>
        <dbReference type="EMBL" id="CAB4263647.1"/>
    </source>
</evidence>
<evidence type="ECO:0000256" key="1">
    <source>
        <dbReference type="SAM" id="MobiDB-lite"/>
    </source>
</evidence>
<proteinExistence type="predicted"/>
<feature type="compositionally biased region" description="Low complexity" evidence="1">
    <location>
        <begin position="226"/>
        <end position="247"/>
    </location>
</feature>
<accession>A0A6J5TK82</accession>
<dbReference type="AlphaFoldDB" id="A0A6J5TK82"/>
<feature type="compositionally biased region" description="Polar residues" evidence="1">
    <location>
        <begin position="199"/>
        <end position="218"/>
    </location>
</feature>
<dbReference type="Proteomes" id="UP000507222">
    <property type="component" value="Unassembled WGS sequence"/>
</dbReference>
<reference evidence="2 3" key="1">
    <citation type="submission" date="2020-05" db="EMBL/GenBank/DDBJ databases">
        <authorList>
            <person name="Campoy J."/>
            <person name="Schneeberger K."/>
            <person name="Spophaly S."/>
        </authorList>
    </citation>
    <scope>NUCLEOTIDE SEQUENCE [LARGE SCALE GENOMIC DNA]</scope>
    <source>
        <strain evidence="2">PruArmRojPasFocal</strain>
    </source>
</reference>
<protein>
    <submittedName>
        <fullName evidence="2">Uncharacterized protein</fullName>
    </submittedName>
</protein>
<feature type="region of interest" description="Disordered" evidence="1">
    <location>
        <begin position="199"/>
        <end position="247"/>
    </location>
</feature>